<name>A0A5C4QKI4_9ACTN</name>
<evidence type="ECO:0000313" key="1">
    <source>
        <dbReference type="EMBL" id="TNH23924.1"/>
    </source>
</evidence>
<accession>A0A5C4QKI4</accession>
<protein>
    <recommendedName>
        <fullName evidence="3">ABM domain-containing protein</fullName>
    </recommendedName>
</protein>
<evidence type="ECO:0000313" key="2">
    <source>
        <dbReference type="Proteomes" id="UP000306145"/>
    </source>
</evidence>
<dbReference type="OrthoDB" id="9787920at2"/>
<organism evidence="1 2">
    <name type="scientific">Micromonospora orduensis</name>
    <dbReference type="NCBI Taxonomy" id="1420891"/>
    <lineage>
        <taxon>Bacteria</taxon>
        <taxon>Bacillati</taxon>
        <taxon>Actinomycetota</taxon>
        <taxon>Actinomycetes</taxon>
        <taxon>Micromonosporales</taxon>
        <taxon>Micromonosporaceae</taxon>
        <taxon>Micromonospora</taxon>
    </lineage>
</organism>
<dbReference type="EMBL" id="VDFY01000230">
    <property type="protein sequence ID" value="TNH23924.1"/>
    <property type="molecule type" value="Genomic_DNA"/>
</dbReference>
<proteinExistence type="predicted"/>
<keyword evidence="2" id="KW-1185">Reference proteome</keyword>
<comment type="caution">
    <text evidence="1">The sequence shown here is derived from an EMBL/GenBank/DDBJ whole genome shotgun (WGS) entry which is preliminary data.</text>
</comment>
<dbReference type="Proteomes" id="UP000306145">
    <property type="component" value="Unassembled WGS sequence"/>
</dbReference>
<evidence type="ECO:0008006" key="3">
    <source>
        <dbReference type="Google" id="ProtNLM"/>
    </source>
</evidence>
<dbReference type="AlphaFoldDB" id="A0A5C4QKI4"/>
<reference evidence="1 2" key="1">
    <citation type="submission" date="2019-06" db="EMBL/GenBank/DDBJ databases">
        <title>Micromonospora ordensis sp. nov., isolated from deep marine sediment.</title>
        <authorList>
            <person name="Veyisoglu A."/>
            <person name="Carro L."/>
            <person name="Klenk H.-P."/>
            <person name="Sahin N."/>
        </authorList>
    </citation>
    <scope>NUCLEOTIDE SEQUENCE [LARGE SCALE GENOMIC DNA]</scope>
    <source>
        <strain evidence="1 2">S2509</strain>
    </source>
</reference>
<gene>
    <name evidence="1" type="ORF">FHG89_25780</name>
</gene>
<sequence>MGSVAAMLTLVAVVEYPSGAEAAGQHYEDTVLALLGRHGGELERRLRGTDGQCEVHVIRFADRAGYESFLVDPERAALRAALGEAAPNTRVIEVHEV</sequence>